<evidence type="ECO:0000259" key="5">
    <source>
        <dbReference type="PROSITE" id="PS50089"/>
    </source>
</evidence>
<dbReference type="SUPFAM" id="SSF57850">
    <property type="entry name" value="RING/U-box"/>
    <property type="match status" value="1"/>
</dbReference>
<keyword evidence="2 3" id="KW-0040">ANK repeat</keyword>
<dbReference type="STRING" id="1202772.A0A1V9ZPG9"/>
<dbReference type="Pfam" id="PF13920">
    <property type="entry name" value="zf-C3HC4_3"/>
    <property type="match status" value="2"/>
</dbReference>
<evidence type="ECO:0000313" key="7">
    <source>
        <dbReference type="Proteomes" id="UP000243579"/>
    </source>
</evidence>
<organism evidence="6 7">
    <name type="scientific">Achlya hypogyna</name>
    <name type="common">Oomycete</name>
    <name type="synonym">Protoachlya hypogyna</name>
    <dbReference type="NCBI Taxonomy" id="1202772"/>
    <lineage>
        <taxon>Eukaryota</taxon>
        <taxon>Sar</taxon>
        <taxon>Stramenopiles</taxon>
        <taxon>Oomycota</taxon>
        <taxon>Saprolegniomycetes</taxon>
        <taxon>Saprolegniales</taxon>
        <taxon>Achlyaceae</taxon>
        <taxon>Achlya</taxon>
    </lineage>
</organism>
<keyword evidence="1" id="KW-0677">Repeat</keyword>
<reference evidence="6 7" key="1">
    <citation type="journal article" date="2014" name="Genome Biol. Evol.">
        <title>The secreted proteins of Achlya hypogyna and Thraustotheca clavata identify the ancestral oomycete secretome and reveal gene acquisitions by horizontal gene transfer.</title>
        <authorList>
            <person name="Misner I."/>
            <person name="Blouin N."/>
            <person name="Leonard G."/>
            <person name="Richards T.A."/>
            <person name="Lane C.E."/>
        </authorList>
    </citation>
    <scope>NUCLEOTIDE SEQUENCE [LARGE SCALE GENOMIC DNA]</scope>
    <source>
        <strain evidence="6 7">ATCC 48635</strain>
    </source>
</reference>
<dbReference type="Proteomes" id="UP000243579">
    <property type="component" value="Unassembled WGS sequence"/>
</dbReference>
<dbReference type="PANTHER" id="PTHR24171:SF8">
    <property type="entry name" value="BRCA1-ASSOCIATED RING DOMAIN PROTEIN 1"/>
    <property type="match status" value="1"/>
</dbReference>
<dbReference type="InterPro" id="IPR036770">
    <property type="entry name" value="Ankyrin_rpt-contain_sf"/>
</dbReference>
<dbReference type="InterPro" id="IPR002110">
    <property type="entry name" value="Ankyrin_rpt"/>
</dbReference>
<comment type="caution">
    <text evidence="6">The sequence shown here is derived from an EMBL/GenBank/DDBJ whole genome shotgun (WGS) entry which is preliminary data.</text>
</comment>
<evidence type="ECO:0000256" key="4">
    <source>
        <dbReference type="PROSITE-ProRule" id="PRU00175"/>
    </source>
</evidence>
<dbReference type="GO" id="GO:0085020">
    <property type="term" value="P:protein K6-linked ubiquitination"/>
    <property type="evidence" value="ECO:0007669"/>
    <property type="project" value="TreeGrafter"/>
</dbReference>
<dbReference type="PANTHER" id="PTHR24171">
    <property type="entry name" value="ANKYRIN REPEAT DOMAIN-CONTAINING PROTEIN 39-RELATED"/>
    <property type="match status" value="1"/>
</dbReference>
<keyword evidence="7" id="KW-1185">Reference proteome</keyword>
<dbReference type="Pfam" id="PF12796">
    <property type="entry name" value="Ank_2"/>
    <property type="match status" value="2"/>
</dbReference>
<dbReference type="SMART" id="SM00248">
    <property type="entry name" value="ANK"/>
    <property type="match status" value="5"/>
</dbReference>
<dbReference type="PROSITE" id="PS50089">
    <property type="entry name" value="ZF_RING_2"/>
    <property type="match status" value="2"/>
</dbReference>
<dbReference type="Gene3D" id="3.30.40.10">
    <property type="entry name" value="Zinc/RING finger domain, C3HC4 (zinc finger)"/>
    <property type="match status" value="2"/>
</dbReference>
<dbReference type="CDD" id="cd23129">
    <property type="entry name" value="RING-HC_XBAT35-like"/>
    <property type="match status" value="1"/>
</dbReference>
<feature type="domain" description="RING-type" evidence="5">
    <location>
        <begin position="423"/>
        <end position="462"/>
    </location>
</feature>
<evidence type="ECO:0000313" key="6">
    <source>
        <dbReference type="EMBL" id="OQR99884.1"/>
    </source>
</evidence>
<feature type="repeat" description="ANK" evidence="3">
    <location>
        <begin position="92"/>
        <end position="124"/>
    </location>
</feature>
<dbReference type="AlphaFoldDB" id="A0A1V9ZPG9"/>
<protein>
    <recommendedName>
        <fullName evidence="5">RING-type domain-containing protein</fullName>
    </recommendedName>
</protein>
<evidence type="ECO:0000256" key="2">
    <source>
        <dbReference type="ARBA" id="ARBA00023043"/>
    </source>
</evidence>
<dbReference type="InterPro" id="IPR013083">
    <property type="entry name" value="Znf_RING/FYVE/PHD"/>
</dbReference>
<dbReference type="GO" id="GO:0008270">
    <property type="term" value="F:zinc ion binding"/>
    <property type="evidence" value="ECO:0007669"/>
    <property type="project" value="UniProtKB-KW"/>
</dbReference>
<dbReference type="OrthoDB" id="10038642at2759"/>
<evidence type="ECO:0000256" key="3">
    <source>
        <dbReference type="PROSITE-ProRule" id="PRU00023"/>
    </source>
</evidence>
<dbReference type="GO" id="GO:0004842">
    <property type="term" value="F:ubiquitin-protein transferase activity"/>
    <property type="evidence" value="ECO:0007669"/>
    <property type="project" value="TreeGrafter"/>
</dbReference>
<sequence>MSLERKVEQIAARVEAKMERLGSKLEASSAGIEDKVRFGVSSVLQWVKDTFSSDNDKVYEAVRSNDLAGLVAILEAATPDEKSRLLEYHGANGRTPLMMGASKNHVGCVQMLLTHGAFIDAKDDKGNAALHYACLHGSVDVLQYLVSLPGVSPYLQNHRGLSPLDVARKNIENKDFVAASARCVQILEARALVFQGWIYESVDNIASSIIGMSALQSWTRRFAIVLRVGSPLYLEIALFDIENGQRSPIPSSTIMFQVAGLVTLHTKDKLFNDKPFAFTFHGARRKSAGFLGSTQKFEFAALDQPSYDTWTHFMVSGAAAMIVDPLLVPPSGYAAAAPPAYVPAEPAMPAEAPPLSPAPALPVAAPVKMLEEVPFTEPTMLPPHRVLASAPPLSEASPTLGPVAAPSLAHSASLPEDRVPSECIVCFDGPQNAVCVPCGHAAICMKCADNIRLSTRLCPVCRADVREMIQLYHHSLNDLSAKLNHNIRAVCRSNRIDMDGIVAWVTGLLPSDSPNGVYLAARQNDVATLRSLLESAATPVERSALLEHRGSSGRTALHVAAAKDHLDCVQALLAYGADLSATDDGGNDALHYACFQGAVAVASFLLSPTGGMSPYVQNAAGLAPIDIVRLNITRQEHVTASATLVNVLTAQSCVFQGWVYESVDNIVSTVSGLGALRSWARRYVIASLVGSPTHIELAFYETNSLTHERALLPSSILMLRVHADAEVATKDKWFNDKPFTFKVCGARVKGAGFIGADEALELAALDEPSFTAWTQFISHGARAFVAQSYVVPTVPIAVTTERLSAKSLETSTTVSALPEHMLASSPEQPATKTAAITAAPSDSTVPEHLQATPVLNAASAPPMDSMQSTDCIVCCNGPQNAVCVPCGHAATCMACAAFIQSTDHPECTVCRAPVREIIQLFHV</sequence>
<proteinExistence type="predicted"/>
<keyword evidence="4" id="KW-0479">Metal-binding</keyword>
<dbReference type="PROSITE" id="PS50297">
    <property type="entry name" value="ANK_REP_REGION"/>
    <property type="match status" value="3"/>
</dbReference>
<feature type="domain" description="RING-type" evidence="5">
    <location>
        <begin position="871"/>
        <end position="911"/>
    </location>
</feature>
<feature type="repeat" description="ANK" evidence="3">
    <location>
        <begin position="552"/>
        <end position="584"/>
    </location>
</feature>
<gene>
    <name evidence="6" type="ORF">ACHHYP_03999</name>
</gene>
<accession>A0A1V9ZPG9</accession>
<dbReference type="InterPro" id="IPR001841">
    <property type="entry name" value="Znf_RING"/>
</dbReference>
<dbReference type="SMART" id="SM00184">
    <property type="entry name" value="RING"/>
    <property type="match status" value="2"/>
</dbReference>
<dbReference type="SUPFAM" id="SSF48403">
    <property type="entry name" value="Ankyrin repeat"/>
    <property type="match status" value="2"/>
</dbReference>
<name>A0A1V9ZPG9_ACHHY</name>
<dbReference type="Gene3D" id="1.25.40.20">
    <property type="entry name" value="Ankyrin repeat-containing domain"/>
    <property type="match status" value="2"/>
</dbReference>
<evidence type="ECO:0000256" key="1">
    <source>
        <dbReference type="ARBA" id="ARBA00022737"/>
    </source>
</evidence>
<keyword evidence="4" id="KW-0863">Zinc-finger</keyword>
<dbReference type="EMBL" id="JNBR01000036">
    <property type="protein sequence ID" value="OQR99884.1"/>
    <property type="molecule type" value="Genomic_DNA"/>
</dbReference>
<dbReference type="PROSITE" id="PS50088">
    <property type="entry name" value="ANK_REPEAT"/>
    <property type="match status" value="3"/>
</dbReference>
<feature type="repeat" description="ANK" evidence="3">
    <location>
        <begin position="125"/>
        <end position="147"/>
    </location>
</feature>
<keyword evidence="4" id="KW-0862">Zinc</keyword>